<keyword evidence="3" id="KW-1185">Reference proteome</keyword>
<feature type="chain" id="PRO_5041934665" evidence="1">
    <location>
        <begin position="28"/>
        <end position="496"/>
    </location>
</feature>
<name>A0AAD9INS8_PROWI</name>
<accession>A0AAD9INS8</accession>
<keyword evidence="1" id="KW-0732">Signal</keyword>
<dbReference type="InterPro" id="IPR011042">
    <property type="entry name" value="6-blade_b-propeller_TolB-like"/>
</dbReference>
<dbReference type="AlphaFoldDB" id="A0AAD9INS8"/>
<dbReference type="EMBL" id="JASFZW010000002">
    <property type="protein sequence ID" value="KAK2079942.1"/>
    <property type="molecule type" value="Genomic_DNA"/>
</dbReference>
<evidence type="ECO:0000313" key="3">
    <source>
        <dbReference type="Proteomes" id="UP001255856"/>
    </source>
</evidence>
<feature type="signal peptide" evidence="1">
    <location>
        <begin position="1"/>
        <end position="27"/>
    </location>
</feature>
<organism evidence="2 3">
    <name type="scientific">Prototheca wickerhamii</name>
    <dbReference type="NCBI Taxonomy" id="3111"/>
    <lineage>
        <taxon>Eukaryota</taxon>
        <taxon>Viridiplantae</taxon>
        <taxon>Chlorophyta</taxon>
        <taxon>core chlorophytes</taxon>
        <taxon>Trebouxiophyceae</taxon>
        <taxon>Chlorellales</taxon>
        <taxon>Chlorellaceae</taxon>
        <taxon>Prototheca</taxon>
    </lineage>
</organism>
<gene>
    <name evidence="2" type="ORF">QBZ16_002337</name>
</gene>
<evidence type="ECO:0000313" key="2">
    <source>
        <dbReference type="EMBL" id="KAK2079942.1"/>
    </source>
</evidence>
<evidence type="ECO:0000256" key="1">
    <source>
        <dbReference type="SAM" id="SignalP"/>
    </source>
</evidence>
<protein>
    <submittedName>
        <fullName evidence="2">Uncharacterized protein</fullName>
    </submittedName>
</protein>
<proteinExistence type="predicted"/>
<dbReference type="SUPFAM" id="SSF50952">
    <property type="entry name" value="Soluble quinoprotein glucose dehydrogenase"/>
    <property type="match status" value="1"/>
</dbReference>
<comment type="caution">
    <text evidence="2">The sequence shown here is derived from an EMBL/GenBank/DDBJ whole genome shotgun (WGS) entry which is preliminary data.</text>
</comment>
<dbReference type="Gene3D" id="2.120.10.30">
    <property type="entry name" value="TolB, C-terminal domain"/>
    <property type="match status" value="1"/>
</dbReference>
<reference evidence="2" key="1">
    <citation type="submission" date="2021-01" db="EMBL/GenBank/DDBJ databases">
        <authorList>
            <person name="Eckstrom K.M.E."/>
        </authorList>
    </citation>
    <scope>NUCLEOTIDE SEQUENCE</scope>
    <source>
        <strain evidence="2">UVCC 0001</strain>
    </source>
</reference>
<dbReference type="InterPro" id="IPR011041">
    <property type="entry name" value="Quinoprot_gluc/sorb_DH_b-prop"/>
</dbReference>
<dbReference type="Proteomes" id="UP001255856">
    <property type="component" value="Unassembled WGS sequence"/>
</dbReference>
<sequence length="496" mass="52865">MRALASDTRMLPLHALALLILASTASALVTGLTLPGGFAVDTYYAGRVPHVRSLALSGATPQARIFALVDTNADGYAEDLYVVLDGLNASSGVAWHEGSLYISELTSIWRLDAVDEWVLANPNVTYPRARATLLTDALPDTALYASRYLAVSPSGQLHLSIGTPCDSCFAEPYQKNSSTPVFQYAAIYKFNLTDFGSPMLVASGVRNSVGFDWHPETGELWFTNNGRTGMVSNWYSQIAPDDTLSRVPTEGGFFGFPYCYQGAAGGAADAPCARLAGVGAAIPDPYLNPGERNMSCSPGLDWLEAPPRRAFWQHLQSIVKYVVGVLAKDTKVTEGSGPLTQIYPAAQALGPHLISLGMTFYRRNASAAYAFPAAYDGAIFIAQRGSNVRDELAGYRVITVSLNDKAEPQGVLPFLSGLLVGDVGEAECPDVPRSNTSAVRGRPVDTLQLPDGSLLVSDDTGNKVYKIMYAGRVPAGDGQVSSGPVSSEDDRVSVFV</sequence>